<dbReference type="PANTHER" id="PTHR43133:SF50">
    <property type="entry name" value="ECF RNA POLYMERASE SIGMA FACTOR SIGM"/>
    <property type="match status" value="1"/>
</dbReference>
<feature type="domain" description="RNA polymerase sigma factor 70 region 4 type 2" evidence="6">
    <location>
        <begin position="111"/>
        <end position="163"/>
    </location>
</feature>
<evidence type="ECO:0000256" key="2">
    <source>
        <dbReference type="ARBA" id="ARBA00023015"/>
    </source>
</evidence>
<keyword evidence="8" id="KW-1185">Reference proteome</keyword>
<dbReference type="RefSeq" id="WP_311421368.1">
    <property type="nucleotide sequence ID" value="NZ_JAVREH010000002.1"/>
</dbReference>
<evidence type="ECO:0000256" key="3">
    <source>
        <dbReference type="ARBA" id="ARBA00023082"/>
    </source>
</evidence>
<gene>
    <name evidence="7" type="ORF">RM423_02275</name>
</gene>
<dbReference type="NCBIfam" id="TIGR02983">
    <property type="entry name" value="SigE-fam_strep"/>
    <property type="match status" value="1"/>
</dbReference>
<dbReference type="Proteomes" id="UP001183176">
    <property type="component" value="Unassembled WGS sequence"/>
</dbReference>
<dbReference type="PANTHER" id="PTHR43133">
    <property type="entry name" value="RNA POLYMERASE ECF-TYPE SIGMA FACTO"/>
    <property type="match status" value="1"/>
</dbReference>
<dbReference type="InterPro" id="IPR039425">
    <property type="entry name" value="RNA_pol_sigma-70-like"/>
</dbReference>
<dbReference type="Pfam" id="PF08281">
    <property type="entry name" value="Sigma70_r4_2"/>
    <property type="match status" value="1"/>
</dbReference>
<dbReference type="InterPro" id="IPR013325">
    <property type="entry name" value="RNA_pol_sigma_r2"/>
</dbReference>
<comment type="caution">
    <text evidence="7">The sequence shown here is derived from an EMBL/GenBank/DDBJ whole genome shotgun (WGS) entry which is preliminary data.</text>
</comment>
<comment type="similarity">
    <text evidence="1">Belongs to the sigma-70 factor family. ECF subfamily.</text>
</comment>
<dbReference type="SUPFAM" id="SSF88946">
    <property type="entry name" value="Sigma2 domain of RNA polymerase sigma factors"/>
    <property type="match status" value="1"/>
</dbReference>
<reference evidence="8" key="1">
    <citation type="submission" date="2023-07" db="EMBL/GenBank/DDBJ databases">
        <title>30 novel species of actinomycetes from the DSMZ collection.</title>
        <authorList>
            <person name="Nouioui I."/>
        </authorList>
    </citation>
    <scope>NUCLEOTIDE SEQUENCE [LARGE SCALE GENOMIC DNA]</scope>
    <source>
        <strain evidence="8">DSM 44399</strain>
    </source>
</reference>
<accession>A0ABU2J5E6</accession>
<evidence type="ECO:0000259" key="6">
    <source>
        <dbReference type="Pfam" id="PF08281"/>
    </source>
</evidence>
<keyword evidence="3" id="KW-0731">Sigma factor</keyword>
<dbReference type="Gene3D" id="1.10.1740.10">
    <property type="match status" value="1"/>
</dbReference>
<evidence type="ECO:0000313" key="8">
    <source>
        <dbReference type="Proteomes" id="UP001183176"/>
    </source>
</evidence>
<evidence type="ECO:0000256" key="5">
    <source>
        <dbReference type="ARBA" id="ARBA00023163"/>
    </source>
</evidence>
<dbReference type="InterPro" id="IPR014284">
    <property type="entry name" value="RNA_pol_sigma-70_dom"/>
</dbReference>
<dbReference type="EMBL" id="JAVREH010000002">
    <property type="protein sequence ID" value="MDT0260212.1"/>
    <property type="molecule type" value="Genomic_DNA"/>
</dbReference>
<dbReference type="InterPro" id="IPR036388">
    <property type="entry name" value="WH-like_DNA-bd_sf"/>
</dbReference>
<organism evidence="7 8">
    <name type="scientific">Jatrophihabitans lederbergiae</name>
    <dbReference type="NCBI Taxonomy" id="3075547"/>
    <lineage>
        <taxon>Bacteria</taxon>
        <taxon>Bacillati</taxon>
        <taxon>Actinomycetota</taxon>
        <taxon>Actinomycetes</taxon>
        <taxon>Jatrophihabitantales</taxon>
        <taxon>Jatrophihabitantaceae</taxon>
        <taxon>Jatrophihabitans</taxon>
    </lineage>
</organism>
<evidence type="ECO:0000256" key="4">
    <source>
        <dbReference type="ARBA" id="ARBA00023125"/>
    </source>
</evidence>
<dbReference type="InterPro" id="IPR013324">
    <property type="entry name" value="RNA_pol_sigma_r3/r4-like"/>
</dbReference>
<protein>
    <submittedName>
        <fullName evidence="7">SigE family RNA polymerase sigma factor</fullName>
    </submittedName>
</protein>
<dbReference type="CDD" id="cd06171">
    <property type="entry name" value="Sigma70_r4"/>
    <property type="match status" value="1"/>
</dbReference>
<dbReference type="NCBIfam" id="TIGR02937">
    <property type="entry name" value="sigma70-ECF"/>
    <property type="match status" value="1"/>
</dbReference>
<keyword evidence="4" id="KW-0238">DNA-binding</keyword>
<evidence type="ECO:0000313" key="7">
    <source>
        <dbReference type="EMBL" id="MDT0260212.1"/>
    </source>
</evidence>
<name>A0ABU2J5E6_9ACTN</name>
<evidence type="ECO:0000256" key="1">
    <source>
        <dbReference type="ARBA" id="ARBA00010641"/>
    </source>
</evidence>
<dbReference type="Gene3D" id="1.10.10.10">
    <property type="entry name" value="Winged helix-like DNA-binding domain superfamily/Winged helix DNA-binding domain"/>
    <property type="match status" value="1"/>
</dbReference>
<sequence length="183" mass="20602">MTGIEGSSDERFSAFVGEHTDALLRTAYLLTRNAVEAEEVVQDTLVWLYPRWAQVEAARYQLAYVRKAVVNRFLAGQRRMSSTEVRFDESFALYAEQPGHRDEAAEVDERMAMWRELGALSERQRAAIVLRFFHDLPDDEVAGVLDCRVGTVRSLISRALAALRGTGSFADDATGSHYLRNVT</sequence>
<dbReference type="InterPro" id="IPR013249">
    <property type="entry name" value="RNA_pol_sigma70_r4_t2"/>
</dbReference>
<keyword evidence="2" id="KW-0805">Transcription regulation</keyword>
<proteinExistence type="inferred from homology"/>
<dbReference type="SUPFAM" id="SSF88659">
    <property type="entry name" value="Sigma3 and sigma4 domains of RNA polymerase sigma factors"/>
    <property type="match status" value="1"/>
</dbReference>
<keyword evidence="5" id="KW-0804">Transcription</keyword>
<dbReference type="InterPro" id="IPR014325">
    <property type="entry name" value="RNA_pol_sigma-E_actinobac"/>
</dbReference>